<gene>
    <name evidence="2" type="ordered locus">SM11_chr1834</name>
</gene>
<sequence>MKMRYIFLSAALFTGGNAYAACNENLLTVKEWSVNVKADEAEVAVTLASSLKKPARMIDASVVFSDALGQRIGQISADFNEKLAIGATYTTEGSYAGTKLDRAAKLNRQDVNVAACLRGVVYEDGTKEEFK</sequence>
<organism evidence="2 3">
    <name type="scientific">Sinorhizobium meliloti (strain SM11)</name>
    <dbReference type="NCBI Taxonomy" id="707241"/>
    <lineage>
        <taxon>Bacteria</taxon>
        <taxon>Pseudomonadati</taxon>
        <taxon>Pseudomonadota</taxon>
        <taxon>Alphaproteobacteria</taxon>
        <taxon>Hyphomicrobiales</taxon>
        <taxon>Rhizobiaceae</taxon>
        <taxon>Sinorhizobium/Ensifer group</taxon>
        <taxon>Sinorhizobium</taxon>
    </lineage>
</organism>
<dbReference type="KEGG" id="smx:SM11_chr1834"/>
<dbReference type="PATRIC" id="fig|707241.3.peg.1924"/>
<accession>F7X9J4</accession>
<protein>
    <recommendedName>
        <fullName evidence="4">Lipoprotein</fullName>
    </recommendedName>
</protein>
<dbReference type="EMBL" id="CP001830">
    <property type="protein sequence ID" value="AEH79102.1"/>
    <property type="molecule type" value="Genomic_DNA"/>
</dbReference>
<reference evidence="2 3" key="1">
    <citation type="journal article" date="2011" name="J. Biotechnol.">
        <title>The complete genome sequence of the dominant Sinorhizobium meliloti field isolate SM11 extends the S. meliloti pan-genome.</title>
        <authorList>
            <person name="Schneiker-Bekel S."/>
            <person name="Wibberg D."/>
            <person name="Bekel T."/>
            <person name="Blom J."/>
            <person name="Linke B."/>
            <person name="Neuweger H."/>
            <person name="Stiens M."/>
            <person name="Vorholter F.J."/>
            <person name="Weidner S."/>
            <person name="Goesmann A."/>
            <person name="Puhler A."/>
            <person name="Schluter A."/>
        </authorList>
    </citation>
    <scope>NUCLEOTIDE SEQUENCE [LARGE SCALE GENOMIC DNA]</scope>
    <source>
        <strain evidence="2 3">SM11</strain>
    </source>
</reference>
<feature type="signal peptide" evidence="1">
    <location>
        <begin position="1"/>
        <end position="20"/>
    </location>
</feature>
<proteinExistence type="predicted"/>
<evidence type="ECO:0000313" key="2">
    <source>
        <dbReference type="EMBL" id="AEH79102.1"/>
    </source>
</evidence>
<evidence type="ECO:0000313" key="3">
    <source>
        <dbReference type="Proteomes" id="UP000009045"/>
    </source>
</evidence>
<name>F7X9J4_SINMM</name>
<keyword evidence="1" id="KW-0732">Signal</keyword>
<evidence type="ECO:0000256" key="1">
    <source>
        <dbReference type="SAM" id="SignalP"/>
    </source>
</evidence>
<dbReference type="HOGENOM" id="CLU_1795203_0_0_5"/>
<evidence type="ECO:0008006" key="4">
    <source>
        <dbReference type="Google" id="ProtNLM"/>
    </source>
</evidence>
<dbReference type="Proteomes" id="UP000009045">
    <property type="component" value="Chromosome"/>
</dbReference>
<feature type="chain" id="PRO_5003364484" description="Lipoprotein" evidence="1">
    <location>
        <begin position="21"/>
        <end position="131"/>
    </location>
</feature>
<dbReference type="AlphaFoldDB" id="F7X9J4"/>